<dbReference type="Proteomes" id="UP000186002">
    <property type="component" value="Unassembled WGS sequence"/>
</dbReference>
<dbReference type="STRING" id="735517.SAMN05444272_2577"/>
<sequence length="159" mass="17712">MLADPMSAKLTRFVQEIGIPVHLADLPDPTFLPGIDIRFGELIVDEKRLLYPGDLLHEAGHVAVTDPAERQLEKLDPQPGDEMATLAWSYAAARHLGIPVEVVFHPDGYKGDAEALIENFSAGRYIGVPLLQYYGMCYEPKLAAEEGVDPFPNMLRWLR</sequence>
<accession>A0A1M7ILX3</accession>
<evidence type="ECO:0000313" key="2">
    <source>
        <dbReference type="Proteomes" id="UP000186002"/>
    </source>
</evidence>
<evidence type="ECO:0000313" key="1">
    <source>
        <dbReference type="EMBL" id="SHM41822.1"/>
    </source>
</evidence>
<dbReference type="EMBL" id="FRBW01000002">
    <property type="protein sequence ID" value="SHM41822.1"/>
    <property type="molecule type" value="Genomic_DNA"/>
</dbReference>
<gene>
    <name evidence="1" type="ORF">SAMN05444272_2577</name>
</gene>
<reference evidence="1 2" key="1">
    <citation type="submission" date="2016-11" db="EMBL/GenBank/DDBJ databases">
        <authorList>
            <person name="Jaros S."/>
            <person name="Januszkiewicz K."/>
            <person name="Wedrychowicz H."/>
        </authorList>
    </citation>
    <scope>NUCLEOTIDE SEQUENCE [LARGE SCALE GENOMIC DNA]</scope>
    <source>
        <strain evidence="1 2">DSM 22153</strain>
    </source>
</reference>
<dbReference type="OrthoDB" id="1441538at2"/>
<name>A0A1M7ILX3_9HYPH</name>
<organism evidence="1 2">
    <name type="scientific">Roseibium suaedae</name>
    <dbReference type="NCBI Taxonomy" id="735517"/>
    <lineage>
        <taxon>Bacteria</taxon>
        <taxon>Pseudomonadati</taxon>
        <taxon>Pseudomonadota</taxon>
        <taxon>Alphaproteobacteria</taxon>
        <taxon>Hyphomicrobiales</taxon>
        <taxon>Stappiaceae</taxon>
        <taxon>Roseibium</taxon>
    </lineage>
</organism>
<proteinExistence type="predicted"/>
<dbReference type="RefSeq" id="WP_073013569.1">
    <property type="nucleotide sequence ID" value="NZ_FRBW01000002.1"/>
</dbReference>
<dbReference type="AlphaFoldDB" id="A0A1M7ILX3"/>
<keyword evidence="2" id="KW-1185">Reference proteome</keyword>
<protein>
    <submittedName>
        <fullName evidence="1">Uncharacterized protein</fullName>
    </submittedName>
</protein>